<dbReference type="Proteomes" id="UP000182737">
    <property type="component" value="Unassembled WGS sequence"/>
</dbReference>
<dbReference type="AlphaFoldDB" id="A0A1I3IX97"/>
<proteinExistence type="predicted"/>
<dbReference type="EMBL" id="FORI01000002">
    <property type="protein sequence ID" value="SFI52485.1"/>
    <property type="molecule type" value="Genomic_DNA"/>
</dbReference>
<dbReference type="SUPFAM" id="SSF53756">
    <property type="entry name" value="UDP-Glycosyltransferase/glycogen phosphorylase"/>
    <property type="match status" value="1"/>
</dbReference>
<organism evidence="3 4">
    <name type="scientific">Treponema bryantii</name>
    <dbReference type="NCBI Taxonomy" id="163"/>
    <lineage>
        <taxon>Bacteria</taxon>
        <taxon>Pseudomonadati</taxon>
        <taxon>Spirochaetota</taxon>
        <taxon>Spirochaetia</taxon>
        <taxon>Spirochaetales</taxon>
        <taxon>Treponemataceae</taxon>
        <taxon>Treponema</taxon>
    </lineage>
</organism>
<reference evidence="4" key="1">
    <citation type="submission" date="2016-10" db="EMBL/GenBank/DDBJ databases">
        <authorList>
            <person name="Varghese N."/>
            <person name="Submissions S."/>
        </authorList>
    </citation>
    <scope>NUCLEOTIDE SEQUENCE [LARGE SCALE GENOMIC DNA]</scope>
    <source>
        <strain evidence="4">XBD1002</strain>
    </source>
</reference>
<dbReference type="OrthoDB" id="9768685at2"/>
<evidence type="ECO:0000313" key="4">
    <source>
        <dbReference type="Proteomes" id="UP000182737"/>
    </source>
</evidence>
<protein>
    <submittedName>
        <fullName evidence="3">Glycosyltransferase involved in cell wall bisynthesis</fullName>
    </submittedName>
</protein>
<name>A0A1I3IX97_9SPIR</name>
<evidence type="ECO:0000256" key="1">
    <source>
        <dbReference type="ARBA" id="ARBA00022679"/>
    </source>
</evidence>
<dbReference type="InterPro" id="IPR001296">
    <property type="entry name" value="Glyco_trans_1"/>
</dbReference>
<dbReference type="PANTHER" id="PTHR46401:SF2">
    <property type="entry name" value="GLYCOSYLTRANSFERASE WBBK-RELATED"/>
    <property type="match status" value="1"/>
</dbReference>
<dbReference type="PANTHER" id="PTHR46401">
    <property type="entry name" value="GLYCOSYLTRANSFERASE WBBK-RELATED"/>
    <property type="match status" value="1"/>
</dbReference>
<gene>
    <name evidence="3" type="ORF">SAMN04487775_102190</name>
</gene>
<keyword evidence="4" id="KW-1185">Reference proteome</keyword>
<keyword evidence="1 3" id="KW-0808">Transferase</keyword>
<dbReference type="GO" id="GO:0016757">
    <property type="term" value="F:glycosyltransferase activity"/>
    <property type="evidence" value="ECO:0007669"/>
    <property type="project" value="InterPro"/>
</dbReference>
<feature type="domain" description="Glycosyl transferase family 1" evidence="2">
    <location>
        <begin position="268"/>
        <end position="393"/>
    </location>
</feature>
<evidence type="ECO:0000313" key="3">
    <source>
        <dbReference type="EMBL" id="SFI52485.1"/>
    </source>
</evidence>
<dbReference type="GO" id="GO:0009103">
    <property type="term" value="P:lipopolysaccharide biosynthetic process"/>
    <property type="evidence" value="ECO:0007669"/>
    <property type="project" value="TreeGrafter"/>
</dbReference>
<sequence>MKVLLINLTDGGSGSGIAANSLVTELNNEGIEARLGVITKQTVNPNVFILPKKKKSLTFKIFNKFYNINKNIISKIFKIIPNPFKFRTSNEIFHSTNFHSDTDINWINNSDYDVINLHWINGVICNKDIAKITKPIVWTMHDSWPCCGAEHHPNLHENDIRWKNGYFRNNKPRTTKGFDLCRKVWKQKYKYLRNKNIYFTAPTKWESDILKSSYLFKNNKCFTIPNIINHQIFKPKDKENLKKLFNIPDNKIILGFGAAYDIDNPNSLKGGNQLIQLLQKLDKNKYFLVIFGTVSTNFISKLAIDYFSSGFISNQTILSNLYNMCDIFINPSHVESMSYTSLEAASCGVPTIAFNVSGITSIVLHKQTGWLATPYNVDELYEGIDWCLNNYEYLSENCLKKSEIDFNEQKTTQEMIKVYSSVLKD</sequence>
<accession>A0A1I3IX97</accession>
<dbReference type="Pfam" id="PF00534">
    <property type="entry name" value="Glycos_transf_1"/>
    <property type="match status" value="1"/>
</dbReference>
<evidence type="ECO:0000259" key="2">
    <source>
        <dbReference type="Pfam" id="PF00534"/>
    </source>
</evidence>
<dbReference type="RefSeq" id="WP_074930586.1">
    <property type="nucleotide sequence ID" value="NZ_FORI01000002.1"/>
</dbReference>
<dbReference type="Gene3D" id="3.40.50.2000">
    <property type="entry name" value="Glycogen Phosphorylase B"/>
    <property type="match status" value="2"/>
</dbReference>